<protein>
    <submittedName>
        <fullName evidence="1">Uncharacterized protein</fullName>
    </submittedName>
</protein>
<dbReference type="AlphaFoldDB" id="A0A0E9QBU0"/>
<reference evidence="1" key="1">
    <citation type="submission" date="2014-11" db="EMBL/GenBank/DDBJ databases">
        <authorList>
            <person name="Amaro Gonzalez C."/>
        </authorList>
    </citation>
    <scope>NUCLEOTIDE SEQUENCE</scope>
</reference>
<sequence length="40" mass="4428">MFHFVCISETIQCDKYAITEGIGKGAGPFSRHCETLATKH</sequence>
<name>A0A0E9QBU0_ANGAN</name>
<organism evidence="1">
    <name type="scientific">Anguilla anguilla</name>
    <name type="common">European freshwater eel</name>
    <name type="synonym">Muraena anguilla</name>
    <dbReference type="NCBI Taxonomy" id="7936"/>
    <lineage>
        <taxon>Eukaryota</taxon>
        <taxon>Metazoa</taxon>
        <taxon>Chordata</taxon>
        <taxon>Craniata</taxon>
        <taxon>Vertebrata</taxon>
        <taxon>Euteleostomi</taxon>
        <taxon>Actinopterygii</taxon>
        <taxon>Neopterygii</taxon>
        <taxon>Teleostei</taxon>
        <taxon>Anguilliformes</taxon>
        <taxon>Anguillidae</taxon>
        <taxon>Anguilla</taxon>
    </lineage>
</organism>
<dbReference type="EMBL" id="GBXM01094338">
    <property type="protein sequence ID" value="JAH14239.1"/>
    <property type="molecule type" value="Transcribed_RNA"/>
</dbReference>
<reference evidence="1" key="2">
    <citation type="journal article" date="2015" name="Fish Shellfish Immunol.">
        <title>Early steps in the European eel (Anguilla anguilla)-Vibrio vulnificus interaction in the gills: Role of the RtxA13 toxin.</title>
        <authorList>
            <person name="Callol A."/>
            <person name="Pajuelo D."/>
            <person name="Ebbesson L."/>
            <person name="Teles M."/>
            <person name="MacKenzie S."/>
            <person name="Amaro C."/>
        </authorList>
    </citation>
    <scope>NUCLEOTIDE SEQUENCE</scope>
</reference>
<evidence type="ECO:0000313" key="1">
    <source>
        <dbReference type="EMBL" id="JAH14239.1"/>
    </source>
</evidence>
<proteinExistence type="predicted"/>
<accession>A0A0E9QBU0</accession>